<protein>
    <submittedName>
        <fullName evidence="2">Uncharacterized protein</fullName>
    </submittedName>
</protein>
<keyword evidence="1" id="KW-0472">Membrane</keyword>
<feature type="transmembrane region" description="Helical" evidence="1">
    <location>
        <begin position="47"/>
        <end position="65"/>
    </location>
</feature>
<evidence type="ECO:0000313" key="3">
    <source>
        <dbReference type="Proteomes" id="UP000501692"/>
    </source>
</evidence>
<keyword evidence="1" id="KW-1133">Transmembrane helix</keyword>
<dbReference type="AlphaFoldDB" id="A0A6H0FSB7"/>
<name>A0A6H0FSB7_ACIPI</name>
<dbReference type="EMBL" id="CP049806">
    <property type="protein sequence ID" value="QIT17257.1"/>
    <property type="molecule type" value="Genomic_DNA"/>
</dbReference>
<sequence length="184" mass="21358">MRGFCYSGVFMADDDQFDKEVYKTLYEFQLKGLESVKALHAKHEDKAAKYLTFTSIIIAAMSIFSKQYLFDVENKSFIFYLIVVLMVFVFLSLSSIARNLFHVLEVSKVGKLENNKDMVNYFTQNELATIYYYLSIDMAGVIKTYEDRNSIKVNYLNKAFKEIKFCGLMFVLTVLLIIVDILII</sequence>
<organism evidence="2 3">
    <name type="scientific">Acinetobacter pittii</name>
    <name type="common">Acinetobacter genomosp. 3</name>
    <dbReference type="NCBI Taxonomy" id="48296"/>
    <lineage>
        <taxon>Bacteria</taxon>
        <taxon>Pseudomonadati</taxon>
        <taxon>Pseudomonadota</taxon>
        <taxon>Gammaproteobacteria</taxon>
        <taxon>Moraxellales</taxon>
        <taxon>Moraxellaceae</taxon>
        <taxon>Acinetobacter</taxon>
        <taxon>Acinetobacter calcoaceticus/baumannii complex</taxon>
    </lineage>
</organism>
<evidence type="ECO:0000313" key="2">
    <source>
        <dbReference type="EMBL" id="QIT17257.1"/>
    </source>
</evidence>
<feature type="transmembrane region" description="Helical" evidence="1">
    <location>
        <begin position="77"/>
        <end position="101"/>
    </location>
</feature>
<accession>A0A6H0FSB7</accession>
<keyword evidence="1" id="KW-0812">Transmembrane</keyword>
<gene>
    <name evidence="2" type="ORF">G8E09_05770</name>
</gene>
<dbReference type="Proteomes" id="UP000501692">
    <property type="component" value="Chromosome"/>
</dbReference>
<feature type="transmembrane region" description="Helical" evidence="1">
    <location>
        <begin position="165"/>
        <end position="183"/>
    </location>
</feature>
<evidence type="ECO:0000256" key="1">
    <source>
        <dbReference type="SAM" id="Phobius"/>
    </source>
</evidence>
<proteinExistence type="predicted"/>
<reference evidence="2 3" key="1">
    <citation type="submission" date="2020-03" db="EMBL/GenBank/DDBJ databases">
        <authorList>
            <person name="Zhang L."/>
            <person name="Han X."/>
            <person name="Chen Y."/>
            <person name="Yu Y."/>
        </authorList>
    </citation>
    <scope>NUCLEOTIDE SEQUENCE [LARGE SCALE GENOMIC DNA]</scope>
    <source>
        <strain evidence="2 3">A1254</strain>
    </source>
</reference>